<sequence>MLVVLLKANICLAQDEYIEETKEAASFGIKAGINYTNIYQCSTKDFNTQGKAGFAGGIFVSIPICKYIGLQPELLFSQRGFKATGNYWGSEYELNRTLNYIDVPLLASFNPVSGLSILFGPQYSYLLNQHDSFTNSVLTVAQEDDFKNDKIRKGIFCLTGGLDFNLNNTVLGLRAGWDLINNKDDETFETPQYKNVWIQGTLGFRI</sequence>
<evidence type="ECO:0000313" key="3">
    <source>
        <dbReference type="Proteomes" id="UP000001822"/>
    </source>
</evidence>
<proteinExistence type="predicted"/>
<dbReference type="InterPro" id="IPR025665">
    <property type="entry name" value="Beta-barrel_OMP_2"/>
</dbReference>
<name>A0A6N4SW70_CYTH3</name>
<keyword evidence="3" id="KW-1185">Reference proteome</keyword>
<gene>
    <name evidence="2" type="ordered locus">CHU_3557</name>
</gene>
<accession>A0A6N4SW70</accession>
<dbReference type="Proteomes" id="UP000001822">
    <property type="component" value="Chromosome"/>
</dbReference>
<feature type="domain" description="Outer membrane protein beta-barrel" evidence="1">
    <location>
        <begin position="23"/>
        <end position="168"/>
    </location>
</feature>
<dbReference type="KEGG" id="chu:CHU_3557"/>
<dbReference type="EMBL" id="CP000383">
    <property type="protein sequence ID" value="ABG60790.1"/>
    <property type="molecule type" value="Genomic_DNA"/>
</dbReference>
<dbReference type="AlphaFoldDB" id="A0A6N4SW70"/>
<organism evidence="2 3">
    <name type="scientific">Cytophaga hutchinsonii (strain ATCC 33406 / DSM 1761 / CIP 103989 / NBRC 15051 / NCIMB 9469 / D465)</name>
    <dbReference type="NCBI Taxonomy" id="269798"/>
    <lineage>
        <taxon>Bacteria</taxon>
        <taxon>Pseudomonadati</taxon>
        <taxon>Bacteroidota</taxon>
        <taxon>Cytophagia</taxon>
        <taxon>Cytophagales</taxon>
        <taxon>Cytophagaceae</taxon>
        <taxon>Cytophaga</taxon>
    </lineage>
</organism>
<dbReference type="Pfam" id="PF13568">
    <property type="entry name" value="OMP_b-brl_2"/>
    <property type="match status" value="1"/>
</dbReference>
<reference evidence="2 3" key="1">
    <citation type="journal article" date="2007" name="Appl. Environ. Microbiol.">
        <title>Genome sequence of the cellulolytic gliding bacterium Cytophaga hutchinsonii.</title>
        <authorList>
            <person name="Xie G."/>
            <person name="Bruce D.C."/>
            <person name="Challacombe J.F."/>
            <person name="Chertkov O."/>
            <person name="Detter J.C."/>
            <person name="Gilna P."/>
            <person name="Han C.S."/>
            <person name="Lucas S."/>
            <person name="Misra M."/>
            <person name="Myers G.L."/>
            <person name="Richardson P."/>
            <person name="Tapia R."/>
            <person name="Thayer N."/>
            <person name="Thompson L.S."/>
            <person name="Brettin T.S."/>
            <person name="Henrissat B."/>
            <person name="Wilson D.B."/>
            <person name="McBride M.J."/>
        </authorList>
    </citation>
    <scope>NUCLEOTIDE SEQUENCE [LARGE SCALE GENOMIC DNA]</scope>
    <source>
        <strain evidence="3">ATCC 33406 / DSM 1761 / CIP 103989 / NBRC 15051 / NCIMB 9469 / D465</strain>
    </source>
</reference>
<evidence type="ECO:0000313" key="2">
    <source>
        <dbReference type="EMBL" id="ABG60790.1"/>
    </source>
</evidence>
<protein>
    <recommendedName>
        <fullName evidence="1">Outer membrane protein beta-barrel domain-containing protein</fullName>
    </recommendedName>
</protein>
<evidence type="ECO:0000259" key="1">
    <source>
        <dbReference type="Pfam" id="PF13568"/>
    </source>
</evidence>